<name>A0A8H7MGP2_9PLEO</name>
<sequence>MNTDRFLLYQALDPRRIRLLRIDPDVLATNTGTFEVFQLDTAPAFYALSHTWGTKKQDASICVDGVALSVSEHLAAGLRQLQLLAGDASRLNPLLQYIWIDNVCINQGDLDERSMQVRLMGNIYSRAVRTLIWLGDTSDGSPRAWQLVNKIYSVFERQHVSFSVPEEIPNQLFSDSIHSATGLPALESTEWHCLCELFEIQWFSRIWIVQEVVLSKRDPIFMHGNITFAWERVEWAASWLRRNGYLRLSQIPEGLLHVDNIGYLRRAKAEWPLNALMSITQNKFRATDQRDKVYGLLGMAAESVDSIALPDALIPDYSVEVYHVYLKAARFFLEHCGSLAILTRIRGTPGSVSRKRRKHDFENWPSWLPDWSDFAAHNRDIRKSFSWIHYGDISRPARLGFPKQYQASGDLPLKIHVTKNPAILSIEGLRVDTVARVLQMSNEDMLCDDFNHKFDSIMTQVFKLASESIEDIELENWAVPFIKATTADQQPLSGRTWNQGLKDGLAYLHRLLVESTKLAGVVSSERHTLTGSFDWLQKGAEGGDPTQYAALARNFCYARSFLVTVSGRIGIGPSDSLAGDSIAVVPGGGVPYLIRPNGYEWTFVGESYVHGIMHGEAVATVLSGNIAMKRLDFC</sequence>
<organism evidence="2 3">
    <name type="scientific">Ascochyta lentis</name>
    <dbReference type="NCBI Taxonomy" id="205686"/>
    <lineage>
        <taxon>Eukaryota</taxon>
        <taxon>Fungi</taxon>
        <taxon>Dikarya</taxon>
        <taxon>Ascomycota</taxon>
        <taxon>Pezizomycotina</taxon>
        <taxon>Dothideomycetes</taxon>
        <taxon>Pleosporomycetidae</taxon>
        <taxon>Pleosporales</taxon>
        <taxon>Pleosporineae</taxon>
        <taxon>Didymellaceae</taxon>
        <taxon>Ascochyta</taxon>
    </lineage>
</organism>
<dbReference type="Pfam" id="PF26639">
    <property type="entry name" value="Het-6_barrel"/>
    <property type="match status" value="1"/>
</dbReference>
<dbReference type="OrthoDB" id="5386682at2759"/>
<accession>A0A8H7MGP2</accession>
<proteinExistence type="predicted"/>
<comment type="caution">
    <text evidence="2">The sequence shown here is derived from an EMBL/GenBank/DDBJ whole genome shotgun (WGS) entry which is preliminary data.</text>
</comment>
<dbReference type="PANTHER" id="PTHR24148:SF80">
    <property type="entry name" value="HETEROKARYON INCOMPATIBILITY DOMAIN-CONTAINING PROTEIN"/>
    <property type="match status" value="1"/>
</dbReference>
<dbReference type="Proteomes" id="UP000651452">
    <property type="component" value="Unassembled WGS sequence"/>
</dbReference>
<dbReference type="InterPro" id="IPR010730">
    <property type="entry name" value="HET"/>
</dbReference>
<evidence type="ECO:0000259" key="1">
    <source>
        <dbReference type="Pfam" id="PF06985"/>
    </source>
</evidence>
<dbReference type="InterPro" id="IPR052895">
    <property type="entry name" value="HetReg/Transcr_Mod"/>
</dbReference>
<gene>
    <name evidence="2" type="ORF">EKO04_007759</name>
</gene>
<evidence type="ECO:0000313" key="2">
    <source>
        <dbReference type="EMBL" id="KAF9694313.1"/>
    </source>
</evidence>
<evidence type="ECO:0000313" key="3">
    <source>
        <dbReference type="Proteomes" id="UP000651452"/>
    </source>
</evidence>
<dbReference type="PANTHER" id="PTHR24148">
    <property type="entry name" value="ANKYRIN REPEAT DOMAIN-CONTAINING PROTEIN 39 HOMOLOG-RELATED"/>
    <property type="match status" value="1"/>
</dbReference>
<dbReference type="AlphaFoldDB" id="A0A8H7MGP2"/>
<reference evidence="2" key="1">
    <citation type="submission" date="2018-12" db="EMBL/GenBank/DDBJ databases">
        <authorList>
            <person name="Syme R.A."/>
            <person name="Farfan-Caceres L."/>
            <person name="Lichtenzveig J."/>
        </authorList>
    </citation>
    <scope>NUCLEOTIDE SEQUENCE</scope>
    <source>
        <strain evidence="2">Al4</strain>
    </source>
</reference>
<keyword evidence="3" id="KW-1185">Reference proteome</keyword>
<reference evidence="2" key="2">
    <citation type="submission" date="2020-09" db="EMBL/GenBank/DDBJ databases">
        <title>Reference genome assembly for Australian Ascochyta lentis isolate Al4.</title>
        <authorList>
            <person name="Lee R.C."/>
            <person name="Farfan-Caceres L.M."/>
            <person name="Debler J.W."/>
            <person name="Williams A.H."/>
            <person name="Henares B.M."/>
        </authorList>
    </citation>
    <scope>NUCLEOTIDE SEQUENCE</scope>
    <source>
        <strain evidence="2">Al4</strain>
    </source>
</reference>
<dbReference type="Pfam" id="PF06985">
    <property type="entry name" value="HET"/>
    <property type="match status" value="1"/>
</dbReference>
<protein>
    <recommendedName>
        <fullName evidence="1">Heterokaryon incompatibility domain-containing protein</fullName>
    </recommendedName>
</protein>
<dbReference type="EMBL" id="RZGK01000014">
    <property type="protein sequence ID" value="KAF9694313.1"/>
    <property type="molecule type" value="Genomic_DNA"/>
</dbReference>
<feature type="domain" description="Heterokaryon incompatibility" evidence="1">
    <location>
        <begin position="45"/>
        <end position="211"/>
    </location>
</feature>